<evidence type="ECO:0000256" key="10">
    <source>
        <dbReference type="ARBA" id="ARBA00023136"/>
    </source>
</evidence>
<dbReference type="GO" id="GO:0006121">
    <property type="term" value="P:mitochondrial electron transport, succinate to ubiquinone"/>
    <property type="evidence" value="ECO:0007669"/>
    <property type="project" value="TreeGrafter"/>
</dbReference>
<evidence type="ECO:0000256" key="7">
    <source>
        <dbReference type="ARBA" id="ARBA00022723"/>
    </source>
</evidence>
<feature type="transmembrane region" description="Helical" evidence="13">
    <location>
        <begin position="73"/>
        <end position="96"/>
    </location>
</feature>
<dbReference type="GO" id="GO:0016020">
    <property type="term" value="C:membrane"/>
    <property type="evidence" value="ECO:0007669"/>
    <property type="project" value="UniProtKB-SubCell"/>
</dbReference>
<dbReference type="InterPro" id="IPR018495">
    <property type="entry name" value="Succ_DH_cyt_bsu_CS"/>
</dbReference>
<dbReference type="GO" id="GO:0006099">
    <property type="term" value="P:tricarboxylic acid cycle"/>
    <property type="evidence" value="ECO:0007669"/>
    <property type="project" value="InterPro"/>
</dbReference>
<proteinExistence type="evidence at transcript level"/>
<protein>
    <recommendedName>
        <fullName evidence="4">Succinate dehydrogenase cytochrome b560 subunit, mitochondrial</fullName>
    </recommendedName>
    <alternativeName>
        <fullName evidence="11">Malate dehydrogenase [quinone] cytochrome b560 subunit</fullName>
    </alternativeName>
</protein>
<feature type="transmembrane region" description="Helical" evidence="13">
    <location>
        <begin position="116"/>
        <end position="135"/>
    </location>
</feature>
<dbReference type="PANTHER" id="PTHR10978">
    <property type="entry name" value="SUCCINATE DEHYDROGENASE CYTOCHROME B560 SUBUNIT"/>
    <property type="match status" value="1"/>
</dbReference>
<name>J3SC19_CROAD</name>
<dbReference type="GO" id="GO:0009055">
    <property type="term" value="F:electron transfer activity"/>
    <property type="evidence" value="ECO:0007669"/>
    <property type="project" value="InterPro"/>
</dbReference>
<dbReference type="GO" id="GO:0005739">
    <property type="term" value="C:mitochondrion"/>
    <property type="evidence" value="ECO:0007669"/>
    <property type="project" value="GOC"/>
</dbReference>
<dbReference type="PANTHER" id="PTHR10978:SF5">
    <property type="entry name" value="SUCCINATE DEHYDROGENASE CYTOCHROME B560 SUBUNIT, MITOCHONDRIAL"/>
    <property type="match status" value="1"/>
</dbReference>
<dbReference type="SUPFAM" id="SSF81343">
    <property type="entry name" value="Fumarate reductase respiratory complex transmembrane subunits"/>
    <property type="match status" value="1"/>
</dbReference>
<evidence type="ECO:0000256" key="8">
    <source>
        <dbReference type="ARBA" id="ARBA00022989"/>
    </source>
</evidence>
<dbReference type="AlphaFoldDB" id="J3SC19"/>
<evidence type="ECO:0000256" key="2">
    <source>
        <dbReference type="ARBA" id="ARBA00005163"/>
    </source>
</evidence>
<evidence type="ECO:0000256" key="9">
    <source>
        <dbReference type="ARBA" id="ARBA00023004"/>
    </source>
</evidence>
<comment type="pathway">
    <text evidence="2">Carbohydrate metabolism; tricarboxylic acid cycle.</text>
</comment>
<reference evidence="14" key="1">
    <citation type="journal article" date="2012" name="BMC Genomics">
        <title>The venom-gland transcriptome of the eastern diamondback rattlesnake (Crotalus adamanteus).</title>
        <authorList>
            <person name="Rokyta D.R."/>
            <person name="Lemmon A.R."/>
            <person name="Margres M.J."/>
            <person name="Aronow K."/>
        </authorList>
    </citation>
    <scope>NUCLEOTIDE SEQUENCE</scope>
    <source>
        <tissue evidence="14">Venom gland</tissue>
    </source>
</reference>
<dbReference type="Pfam" id="PF01127">
    <property type="entry name" value="Sdh_cyt"/>
    <property type="match status" value="1"/>
</dbReference>
<evidence type="ECO:0000256" key="3">
    <source>
        <dbReference type="ARBA" id="ARBA00011758"/>
    </source>
</evidence>
<accession>J3SC19</accession>
<evidence type="ECO:0000256" key="12">
    <source>
        <dbReference type="ARBA" id="ARBA00045847"/>
    </source>
</evidence>
<evidence type="ECO:0000256" key="13">
    <source>
        <dbReference type="SAM" id="Phobius"/>
    </source>
</evidence>
<evidence type="ECO:0000256" key="11">
    <source>
        <dbReference type="ARBA" id="ARBA00045023"/>
    </source>
</evidence>
<evidence type="ECO:0000256" key="5">
    <source>
        <dbReference type="ARBA" id="ARBA00022617"/>
    </source>
</evidence>
<comment type="function">
    <text evidence="12">Membrane-anchoring subunit of succinate dehydrogenase (SDH) that is involved in complex II of the mitochondrial electron transport chain and is responsible for transferring electrons from succinate to ubiquinone (coenzyme Q). SDH also oxidizes malate to the non-canonical enol form of oxaloacetate, enol-oxaloacetate. Enol-oxaloacetate, which is a potent inhibitor of the succinate dehydrogenase activity, is further isomerized into keto-oxaloacetate.</text>
</comment>
<evidence type="ECO:0000256" key="1">
    <source>
        <dbReference type="ARBA" id="ARBA00004141"/>
    </source>
</evidence>
<keyword evidence="9" id="KW-0408">Iron</keyword>
<dbReference type="Gene3D" id="1.20.1300.10">
    <property type="entry name" value="Fumarate reductase/succinate dehydrogenase, transmembrane subunit"/>
    <property type="match status" value="1"/>
</dbReference>
<keyword evidence="7" id="KW-0479">Metal-binding</keyword>
<organism evidence="14">
    <name type="scientific">Crotalus adamanteus</name>
    <name type="common">Eastern diamondback rattlesnake</name>
    <dbReference type="NCBI Taxonomy" id="8729"/>
    <lineage>
        <taxon>Eukaryota</taxon>
        <taxon>Metazoa</taxon>
        <taxon>Chordata</taxon>
        <taxon>Craniata</taxon>
        <taxon>Vertebrata</taxon>
        <taxon>Euteleostomi</taxon>
        <taxon>Lepidosauria</taxon>
        <taxon>Squamata</taxon>
        <taxon>Bifurcata</taxon>
        <taxon>Unidentata</taxon>
        <taxon>Episquamata</taxon>
        <taxon>Toxicofera</taxon>
        <taxon>Serpentes</taxon>
        <taxon>Colubroidea</taxon>
        <taxon>Viperidae</taxon>
        <taxon>Crotalinae</taxon>
        <taxon>Crotalus</taxon>
    </lineage>
</organism>
<dbReference type="PROSITE" id="PS01001">
    <property type="entry name" value="SDH_CYT_2"/>
    <property type="match status" value="1"/>
</dbReference>
<dbReference type="InterPro" id="IPR000701">
    <property type="entry name" value="SuccDH_FuR_B_TM-su"/>
</dbReference>
<keyword evidence="6 13" id="KW-0812">Transmembrane</keyword>
<sequence>MTTQICLTHSMMDCGIPAMVIALSVELGNMSPATWTCAPGTGVGMSLGVSLFALSALALPGQFSDYLDLIKSFSLAPALIYSAKFALSLPVTYHTWNGIRHLAWDLGIGFKIPQLYQSGALVLVLTVLSSLGIAAM</sequence>
<keyword evidence="5" id="KW-0349">Heme</keyword>
<evidence type="ECO:0000313" key="14">
    <source>
        <dbReference type="EMBL" id="AFJ49815.1"/>
    </source>
</evidence>
<comment type="subcellular location">
    <subcellularLocation>
        <location evidence="1">Membrane</location>
        <topology evidence="1">Multi-pass membrane protein</topology>
    </subcellularLocation>
</comment>
<dbReference type="InterPro" id="IPR034804">
    <property type="entry name" value="SQR/QFR_C/D"/>
</dbReference>
<dbReference type="FunFam" id="1.20.1300.10:FF:000006">
    <property type="entry name" value="Succinate dehydrogenase cytochrome b560 subunit, mitochondrial"/>
    <property type="match status" value="1"/>
</dbReference>
<feature type="transmembrane region" description="Helical" evidence="13">
    <location>
        <begin position="40"/>
        <end position="61"/>
    </location>
</feature>
<evidence type="ECO:0000256" key="6">
    <source>
        <dbReference type="ARBA" id="ARBA00022692"/>
    </source>
</evidence>
<dbReference type="CDD" id="cd03499">
    <property type="entry name" value="SQR_TypeC_SdhC"/>
    <property type="match status" value="1"/>
</dbReference>
<comment type="subunit">
    <text evidence="3">Component of complex II composed of four subunits: the flavoprotein (FP) SDHA, iron-sulfur protein (IP) SDHB, and a cytochrome b560 composed of SDHC and SDHD.</text>
</comment>
<keyword evidence="8 13" id="KW-1133">Transmembrane helix</keyword>
<dbReference type="GO" id="GO:0046872">
    <property type="term" value="F:metal ion binding"/>
    <property type="evidence" value="ECO:0007669"/>
    <property type="project" value="UniProtKB-KW"/>
</dbReference>
<dbReference type="EMBL" id="JU174289">
    <property type="protein sequence ID" value="AFJ49815.1"/>
    <property type="molecule type" value="mRNA"/>
</dbReference>
<dbReference type="InterPro" id="IPR014314">
    <property type="entry name" value="Succ_DH_cytb556"/>
</dbReference>
<keyword evidence="10 13" id="KW-0472">Membrane</keyword>
<evidence type="ECO:0000256" key="4">
    <source>
        <dbReference type="ARBA" id="ARBA00014631"/>
    </source>
</evidence>